<organism evidence="2 3">
    <name type="scientific">Ralstonia condita</name>
    <dbReference type="NCBI Taxonomy" id="3058600"/>
    <lineage>
        <taxon>Bacteria</taxon>
        <taxon>Pseudomonadati</taxon>
        <taxon>Pseudomonadota</taxon>
        <taxon>Betaproteobacteria</taxon>
        <taxon>Burkholderiales</taxon>
        <taxon>Burkholderiaceae</taxon>
        <taxon>Ralstonia</taxon>
    </lineage>
</organism>
<dbReference type="SUPFAM" id="SSF88697">
    <property type="entry name" value="PUA domain-like"/>
    <property type="match status" value="1"/>
</dbReference>
<feature type="domain" description="Lon N-terminal" evidence="1">
    <location>
        <begin position="38"/>
        <end position="240"/>
    </location>
</feature>
<dbReference type="InterPro" id="IPR003111">
    <property type="entry name" value="Lon_prtase_N"/>
</dbReference>
<dbReference type="Proteomes" id="UP001189616">
    <property type="component" value="Unassembled WGS sequence"/>
</dbReference>
<dbReference type="InterPro" id="IPR046336">
    <property type="entry name" value="Lon_prtase_N_sf"/>
</dbReference>
<evidence type="ECO:0000259" key="1">
    <source>
        <dbReference type="PROSITE" id="PS51787"/>
    </source>
</evidence>
<dbReference type="Gene3D" id="1.10.4060.10">
    <property type="entry name" value="BPP1347 like domain"/>
    <property type="match status" value="1"/>
</dbReference>
<dbReference type="EMBL" id="CATYWO010000005">
    <property type="protein sequence ID" value="CAJ0796498.1"/>
    <property type="molecule type" value="Genomic_DNA"/>
</dbReference>
<accession>A0ABM9JL44</accession>
<dbReference type="PANTHER" id="PTHR46732">
    <property type="entry name" value="ATP-DEPENDENT PROTEASE LA (LON) DOMAIN PROTEIN"/>
    <property type="match status" value="1"/>
</dbReference>
<comment type="caution">
    <text evidence="2">The sequence shown here is derived from an EMBL/GenBank/DDBJ whole genome shotgun (WGS) entry which is preliminary data.</text>
</comment>
<reference evidence="2 3" key="1">
    <citation type="submission" date="2023-07" db="EMBL/GenBank/DDBJ databases">
        <authorList>
            <person name="Peeters C."/>
        </authorList>
    </citation>
    <scope>NUCLEOTIDE SEQUENCE [LARGE SCALE GENOMIC DNA]</scope>
    <source>
        <strain evidence="2 3">LMG 7141</strain>
    </source>
</reference>
<dbReference type="Pfam" id="PF02190">
    <property type="entry name" value="LON_substr_bdg"/>
    <property type="match status" value="1"/>
</dbReference>
<evidence type="ECO:0000313" key="2">
    <source>
        <dbReference type="EMBL" id="CAJ0796498.1"/>
    </source>
</evidence>
<evidence type="ECO:0000313" key="3">
    <source>
        <dbReference type="Proteomes" id="UP001189616"/>
    </source>
</evidence>
<proteinExistence type="predicted"/>
<gene>
    <name evidence="2" type="ORF">LMG7141_03246</name>
</gene>
<dbReference type="Gene3D" id="2.30.130.40">
    <property type="entry name" value="LON domain-like"/>
    <property type="match status" value="1"/>
</dbReference>
<name>A0ABM9JL44_9RALS</name>
<protein>
    <recommendedName>
        <fullName evidence="1">Lon N-terminal domain-containing protein</fullName>
    </recommendedName>
</protein>
<keyword evidence="3" id="KW-1185">Reference proteome</keyword>
<dbReference type="PROSITE" id="PS51787">
    <property type="entry name" value="LON_N"/>
    <property type="match status" value="1"/>
</dbReference>
<sequence>MGAGQRSEQNGSRRHAKVLKPTGPLMQEDIALSRFSPLPPLPTELPLFPLHTVLFPGGLLPLRIFEARYIDMIRACLRDQTPFGVCLIERGNEVATVDAPTVPVDVGCIAHIVECDMEQLGLLMIKVRGTQRFKVLSFDTTPDGLMRGTVEPMGGDVEDCKSELFDDCVGALRRIVATLGAREDGNVPMAEPYDWNSPSWVANRLCELLPVPLKAKQKLMELMDAGMRIEIVHRYMKQHHIL</sequence>
<dbReference type="PANTHER" id="PTHR46732:SF8">
    <property type="entry name" value="ATP-DEPENDENT PROTEASE LA (LON) DOMAIN PROTEIN"/>
    <property type="match status" value="1"/>
</dbReference>
<dbReference type="InterPro" id="IPR015947">
    <property type="entry name" value="PUA-like_sf"/>
</dbReference>
<dbReference type="SMART" id="SM00464">
    <property type="entry name" value="LON"/>
    <property type="match status" value="1"/>
</dbReference>